<organism evidence="1 2">
    <name type="scientific">Aspergillus fijiensis CBS 313.89</name>
    <dbReference type="NCBI Taxonomy" id="1448319"/>
    <lineage>
        <taxon>Eukaryota</taxon>
        <taxon>Fungi</taxon>
        <taxon>Dikarya</taxon>
        <taxon>Ascomycota</taxon>
        <taxon>Pezizomycotina</taxon>
        <taxon>Eurotiomycetes</taxon>
        <taxon>Eurotiomycetidae</taxon>
        <taxon>Eurotiales</taxon>
        <taxon>Aspergillaceae</taxon>
        <taxon>Aspergillus</taxon>
    </lineage>
</organism>
<reference evidence="1 2" key="1">
    <citation type="submission" date="2018-02" db="EMBL/GenBank/DDBJ databases">
        <title>The genomes of Aspergillus section Nigri reveals drivers in fungal speciation.</title>
        <authorList>
            <consortium name="DOE Joint Genome Institute"/>
            <person name="Vesth T.C."/>
            <person name="Nybo J."/>
            <person name="Theobald S."/>
            <person name="Brandl J."/>
            <person name="Frisvad J.C."/>
            <person name="Nielsen K.F."/>
            <person name="Lyhne E.K."/>
            <person name="Kogle M.E."/>
            <person name="Kuo A."/>
            <person name="Riley R."/>
            <person name="Clum A."/>
            <person name="Nolan M."/>
            <person name="Lipzen A."/>
            <person name="Salamov A."/>
            <person name="Henrissat B."/>
            <person name="Wiebenga A."/>
            <person name="De vries R.P."/>
            <person name="Grigoriev I.V."/>
            <person name="Mortensen U.H."/>
            <person name="Andersen M.R."/>
            <person name="Baker S.E."/>
        </authorList>
    </citation>
    <scope>NUCLEOTIDE SEQUENCE [LARGE SCALE GENOMIC DNA]</scope>
    <source>
        <strain evidence="1 2">CBS 313.89</strain>
    </source>
</reference>
<proteinExistence type="predicted"/>
<dbReference type="EMBL" id="KZ824621">
    <property type="protein sequence ID" value="RAK82777.1"/>
    <property type="molecule type" value="Genomic_DNA"/>
</dbReference>
<name>A0A8G1RZG2_9EURO</name>
<accession>A0A8G1RZG2</accession>
<keyword evidence="2" id="KW-1185">Reference proteome</keyword>
<evidence type="ECO:0000313" key="1">
    <source>
        <dbReference type="EMBL" id="RAK82777.1"/>
    </source>
</evidence>
<dbReference type="GeneID" id="63856205"/>
<gene>
    <name evidence="1" type="ORF">BO72DRAFT_10124</name>
</gene>
<evidence type="ECO:0000313" key="2">
    <source>
        <dbReference type="Proteomes" id="UP000249789"/>
    </source>
</evidence>
<dbReference type="VEuPathDB" id="FungiDB:BO72DRAFT_10124"/>
<dbReference type="RefSeq" id="XP_040806787.1">
    <property type="nucleotide sequence ID" value="XM_040938872.1"/>
</dbReference>
<dbReference type="AlphaFoldDB" id="A0A8G1RZG2"/>
<dbReference type="Proteomes" id="UP000249789">
    <property type="component" value="Unassembled WGS sequence"/>
</dbReference>
<sequence length="86" mass="9643">MRLPNKQHKKKKKKKKKTGQAALFLSLSLSLPRFPAYLSRYYSVLRRPSGRHLVEPRSPPAVSASRRSLADVGCTVVPVQLQTATD</sequence>
<protein>
    <submittedName>
        <fullName evidence="1">Uncharacterized protein</fullName>
    </submittedName>
</protein>